<reference evidence="1 2" key="1">
    <citation type="journal article" date="2014" name="Genome Announc.">
        <title>Draft genome sequences of the altered schaedler flora, a defined bacterial community from gnotobiotic mice.</title>
        <authorList>
            <person name="Wannemuehler M.J."/>
            <person name="Overstreet A.M."/>
            <person name="Ward D.V."/>
            <person name="Phillips G.J."/>
        </authorList>
    </citation>
    <scope>NUCLEOTIDE SEQUENCE [LARGE SCALE GENOMIC DNA]</scope>
    <source>
        <strain evidence="1 2">ASF492</strain>
    </source>
</reference>
<dbReference type="STRING" id="1235802.C823_01873"/>
<accession>N2AL89</accession>
<comment type="caution">
    <text evidence="1">The sequence shown here is derived from an EMBL/GenBank/DDBJ whole genome shotgun (WGS) entry which is preliminary data.</text>
</comment>
<keyword evidence="2" id="KW-1185">Reference proteome</keyword>
<dbReference type="HOGENOM" id="CLU_203866_0_0_9"/>
<gene>
    <name evidence="1" type="ORF">C823_01873</name>
</gene>
<protein>
    <recommendedName>
        <fullName evidence="3">RelB/DinJ family addiction module antitoxin</fullName>
    </recommendedName>
</protein>
<organism evidence="1 2">
    <name type="scientific">Eubacterium plexicaudatum ASF492</name>
    <dbReference type="NCBI Taxonomy" id="1235802"/>
    <lineage>
        <taxon>Bacteria</taxon>
        <taxon>Bacillati</taxon>
        <taxon>Bacillota</taxon>
        <taxon>Clostridia</taxon>
        <taxon>Eubacteriales</taxon>
        <taxon>Eubacteriaceae</taxon>
        <taxon>Eubacterium</taxon>
    </lineage>
</organism>
<dbReference type="OrthoDB" id="2061506at2"/>
<dbReference type="AlphaFoldDB" id="N2AL89"/>
<dbReference type="EMBL" id="AQFT01000057">
    <property type="protein sequence ID" value="EMZ28846.1"/>
    <property type="molecule type" value="Genomic_DNA"/>
</dbReference>
<sequence length="72" mass="8107">MSERERVYQLLDTVPDSKISYLIGYIQGLTVENEEIPNSDTLAAFKEGDEMLANGTGKRYTNTTDLFADLED</sequence>
<evidence type="ECO:0000313" key="1">
    <source>
        <dbReference type="EMBL" id="EMZ28846.1"/>
    </source>
</evidence>
<evidence type="ECO:0000313" key="2">
    <source>
        <dbReference type="Proteomes" id="UP000012589"/>
    </source>
</evidence>
<dbReference type="PATRIC" id="fig|1235802.3.peg.1984"/>
<proteinExistence type="predicted"/>
<dbReference type="Proteomes" id="UP000012589">
    <property type="component" value="Unassembled WGS sequence"/>
</dbReference>
<evidence type="ECO:0008006" key="3">
    <source>
        <dbReference type="Google" id="ProtNLM"/>
    </source>
</evidence>
<name>N2AL89_9FIRM</name>